<dbReference type="EMBL" id="CAJPDQ010000016">
    <property type="protein sequence ID" value="CAF9920760.1"/>
    <property type="molecule type" value="Genomic_DNA"/>
</dbReference>
<dbReference type="Proteomes" id="UP000664169">
    <property type="component" value="Unassembled WGS sequence"/>
</dbReference>
<accession>A0A8H3FBW9</accession>
<dbReference type="OrthoDB" id="4072826at2759"/>
<dbReference type="SUPFAM" id="SSF55729">
    <property type="entry name" value="Acyl-CoA N-acyltransferases (Nat)"/>
    <property type="match status" value="1"/>
</dbReference>
<name>A0A8H3FBW9_9LECA</name>
<dbReference type="PANTHER" id="PTHR43792:SF1">
    <property type="entry name" value="N-ACETYLTRANSFERASE DOMAIN-CONTAINING PROTEIN"/>
    <property type="match status" value="1"/>
</dbReference>
<dbReference type="PANTHER" id="PTHR43792">
    <property type="entry name" value="GNAT FAMILY, PUTATIVE (AFU_ORTHOLOGUE AFUA_3G00765)-RELATED-RELATED"/>
    <property type="match status" value="1"/>
</dbReference>
<reference evidence="2" key="1">
    <citation type="submission" date="2021-03" db="EMBL/GenBank/DDBJ databases">
        <authorList>
            <person name="Tagirdzhanova G."/>
        </authorList>
    </citation>
    <scope>NUCLEOTIDE SEQUENCE</scope>
</reference>
<gene>
    <name evidence="2" type="ORF">GOMPHAMPRED_002130</name>
</gene>
<dbReference type="PROSITE" id="PS51186">
    <property type="entry name" value="GNAT"/>
    <property type="match status" value="1"/>
</dbReference>
<dbReference type="AlphaFoldDB" id="A0A8H3FBW9"/>
<dbReference type="Gene3D" id="3.40.630.30">
    <property type="match status" value="1"/>
</dbReference>
<evidence type="ECO:0000313" key="3">
    <source>
        <dbReference type="Proteomes" id="UP000664169"/>
    </source>
</evidence>
<comment type="caution">
    <text evidence="2">The sequence shown here is derived from an EMBL/GenBank/DDBJ whole genome shotgun (WGS) entry which is preliminary data.</text>
</comment>
<organism evidence="2 3">
    <name type="scientific">Gomphillus americanus</name>
    <dbReference type="NCBI Taxonomy" id="1940652"/>
    <lineage>
        <taxon>Eukaryota</taxon>
        <taxon>Fungi</taxon>
        <taxon>Dikarya</taxon>
        <taxon>Ascomycota</taxon>
        <taxon>Pezizomycotina</taxon>
        <taxon>Lecanoromycetes</taxon>
        <taxon>OSLEUM clade</taxon>
        <taxon>Ostropomycetidae</taxon>
        <taxon>Ostropales</taxon>
        <taxon>Graphidaceae</taxon>
        <taxon>Gomphilloideae</taxon>
        <taxon>Gomphillus</taxon>
    </lineage>
</organism>
<feature type="domain" description="N-acetyltransferase" evidence="1">
    <location>
        <begin position="40"/>
        <end position="205"/>
    </location>
</feature>
<dbReference type="InterPro" id="IPR000182">
    <property type="entry name" value="GNAT_dom"/>
</dbReference>
<dbReference type="GO" id="GO:0016747">
    <property type="term" value="F:acyltransferase activity, transferring groups other than amino-acyl groups"/>
    <property type="evidence" value="ECO:0007669"/>
    <property type="project" value="InterPro"/>
</dbReference>
<evidence type="ECO:0000313" key="2">
    <source>
        <dbReference type="EMBL" id="CAF9920760.1"/>
    </source>
</evidence>
<dbReference type="Pfam" id="PF13302">
    <property type="entry name" value="Acetyltransf_3"/>
    <property type="match status" value="1"/>
</dbReference>
<keyword evidence="3" id="KW-1185">Reference proteome</keyword>
<evidence type="ECO:0000259" key="1">
    <source>
        <dbReference type="PROSITE" id="PS51186"/>
    </source>
</evidence>
<proteinExistence type="predicted"/>
<dbReference type="InterPro" id="IPR016181">
    <property type="entry name" value="Acyl_CoA_acyltransferase"/>
</dbReference>
<dbReference type="InterPro" id="IPR051531">
    <property type="entry name" value="N-acetyltransferase"/>
</dbReference>
<sequence>MASEDDHALVENGILPLSKVKDYPSHIRFRPPPLILTPRLRLRYAIEDDIPVIHTFLAQEETMKFMYSKVSLSLADSERWYKSRFVKDPVTGTGGGDFIYLICLRDGDAEGKPIGTAGSRGAPQLGYQIGAGPQYWGKGYGSEAIGAIIQGICQTIRAEKQEGWEDAYVQVKIEDDNIGSLKVAEKVGMKKFEDGCRIEYGKLIIEYRYYVRDSLA</sequence>
<protein>
    <recommendedName>
        <fullName evidence="1">N-acetyltransferase domain-containing protein</fullName>
    </recommendedName>
</protein>